<dbReference type="PANTHER" id="PTHR47842:SF3">
    <property type="entry name" value="DUF676 DOMAIN-CONTAINING PROTEIN"/>
    <property type="match status" value="1"/>
</dbReference>
<dbReference type="EMBL" id="APWK03000070">
    <property type="protein sequence ID" value="PHH52349.1"/>
    <property type="molecule type" value="Genomic_DNA"/>
</dbReference>
<dbReference type="Proteomes" id="UP000222788">
    <property type="component" value="Unassembled WGS sequence"/>
</dbReference>
<comment type="caution">
    <text evidence="3">The sequence shown here is derived from an EMBL/GenBank/DDBJ whole genome shotgun (WGS) entry which is preliminary data.</text>
</comment>
<feature type="region of interest" description="Disordered" evidence="1">
    <location>
        <begin position="405"/>
        <end position="458"/>
    </location>
</feature>
<dbReference type="OrthoDB" id="3248508at2759"/>
<evidence type="ECO:0000259" key="2">
    <source>
        <dbReference type="Pfam" id="PF12697"/>
    </source>
</evidence>
<dbReference type="SUPFAM" id="SSF53474">
    <property type="entry name" value="alpha/beta-Hydrolases"/>
    <property type="match status" value="1"/>
</dbReference>
<dbReference type="Gene3D" id="3.40.50.1820">
    <property type="entry name" value="alpha/beta hydrolase"/>
    <property type="match status" value="1"/>
</dbReference>
<dbReference type="InterPro" id="IPR000073">
    <property type="entry name" value="AB_hydrolase_1"/>
</dbReference>
<feature type="region of interest" description="Disordered" evidence="1">
    <location>
        <begin position="1"/>
        <end position="68"/>
    </location>
</feature>
<keyword evidence="4" id="KW-1185">Reference proteome</keyword>
<reference evidence="3 4" key="2">
    <citation type="journal article" date="2013" name="IMA Fungus">
        <title>IMA Genome-F 1: Ceratocystis fimbriata: Draft nuclear genome sequence for the plant pathogen, Ceratocystis fimbriata.</title>
        <authorList>
            <person name="Wilken P.M."/>
            <person name="Steenkamp E.T."/>
            <person name="Wingfield M.J."/>
            <person name="de Beer Z.W."/>
            <person name="Wingfield B.D."/>
        </authorList>
    </citation>
    <scope>NUCLEOTIDE SEQUENCE [LARGE SCALE GENOMIC DNA]</scope>
    <source>
        <strain evidence="3 4">CBS 114723</strain>
    </source>
</reference>
<dbReference type="AlphaFoldDB" id="A0A2C5WU39"/>
<evidence type="ECO:0000313" key="4">
    <source>
        <dbReference type="Proteomes" id="UP000222788"/>
    </source>
</evidence>
<organism evidence="3 4">
    <name type="scientific">Ceratocystis fimbriata CBS 114723</name>
    <dbReference type="NCBI Taxonomy" id="1035309"/>
    <lineage>
        <taxon>Eukaryota</taxon>
        <taxon>Fungi</taxon>
        <taxon>Dikarya</taxon>
        <taxon>Ascomycota</taxon>
        <taxon>Pezizomycotina</taxon>
        <taxon>Sordariomycetes</taxon>
        <taxon>Hypocreomycetidae</taxon>
        <taxon>Microascales</taxon>
        <taxon>Ceratocystidaceae</taxon>
        <taxon>Ceratocystis</taxon>
    </lineage>
</organism>
<accession>A0A2C5WU39</accession>
<gene>
    <name evidence="3" type="ORF">CFIMG_004634RAa</name>
</gene>
<feature type="compositionally biased region" description="Polar residues" evidence="1">
    <location>
        <begin position="31"/>
        <end position="44"/>
    </location>
</feature>
<feature type="compositionally biased region" description="Pro residues" evidence="1">
    <location>
        <begin position="236"/>
        <end position="248"/>
    </location>
</feature>
<dbReference type="STRING" id="1035309.A0A2C5WU39"/>
<dbReference type="Pfam" id="PF12697">
    <property type="entry name" value="Abhydrolase_6"/>
    <property type="match status" value="1"/>
</dbReference>
<feature type="compositionally biased region" description="Low complexity" evidence="1">
    <location>
        <begin position="53"/>
        <end position="62"/>
    </location>
</feature>
<feature type="compositionally biased region" description="Basic and acidic residues" evidence="1">
    <location>
        <begin position="408"/>
        <end position="426"/>
    </location>
</feature>
<reference evidence="3 4" key="1">
    <citation type="journal article" date="2013" name="Fungal Biol.">
        <title>Analysis of microsatellite markers in the genome of the plant pathogen Ceratocystis fimbriata.</title>
        <authorList>
            <person name="Simpson M.C."/>
            <person name="Wilken P.M."/>
            <person name="Coetzee M.P."/>
            <person name="Wingfield M.J."/>
            <person name="Wingfield B.D."/>
        </authorList>
    </citation>
    <scope>NUCLEOTIDE SEQUENCE [LARGE SCALE GENOMIC DNA]</scope>
    <source>
        <strain evidence="3 4">CBS 114723</strain>
    </source>
</reference>
<proteinExistence type="predicted"/>
<evidence type="ECO:0000313" key="3">
    <source>
        <dbReference type="EMBL" id="PHH52349.1"/>
    </source>
</evidence>
<sequence>MSMPVNLSSTSTSTSAPTHSLPSESIGVPPTGSSSAIVVTQQSVSSPGPGPGLAPSSEPASLVGTPAFIDPQSPLPLPAAPAQAPAPARGAASSRRRLLIVYIHGFYGNDESFRAFPEHVHNHLREQLRETHIIYSKIYPRYKTYRAIEVGRDIFSDWLTPHVTDGQTDVVLVGHSMGGILAAEVALMTIPAVAPSLRPRLKHRILGIIALDTPFLGLHPRIIVSGISSLFTTTPAPEPFSPPEPPASTAPSTPQRTDTSIFNPSFINDVHLKTRPFTKSLAHFAKKHKPTGLLTATKVHVISHLEYVGCLVDQRSLKARYARISALAAVDIFQNPAATTHAEKVGFVNYFTACHGRRKKLPHAERRLILAGPGSEGHRNHDRDINDWLPASAFAHRRMSDANLSAARDPHGWPLGDRHSQAHAEDTSGGNNTLGASALDDWPQNECLEPESGRLLAPPPPYGTRNFAASADAIDTFARASPASSAAGSTTSLASMLDAPPAGAHELCAISSAGSTVSGTSSGASSFYSAATSGSTCTFTTSHTTGHQQKPPRERKFCLLPEPLPASWVRVYVEDVDEVGAHCGIFLPGSHYEALVGDVAERITGWIEEDLSRREIIWLSMEG</sequence>
<feature type="compositionally biased region" description="Low complexity" evidence="1">
    <location>
        <begin position="7"/>
        <end position="23"/>
    </location>
</feature>
<dbReference type="PANTHER" id="PTHR47842">
    <property type="entry name" value="EXPRESSED PROTEIN"/>
    <property type="match status" value="1"/>
</dbReference>
<name>A0A2C5WU39_9PEZI</name>
<feature type="domain" description="AB hydrolase-1" evidence="2">
    <location>
        <begin position="100"/>
        <end position="253"/>
    </location>
</feature>
<protein>
    <recommendedName>
        <fullName evidence="2">AB hydrolase-1 domain-containing protein</fullName>
    </recommendedName>
</protein>
<evidence type="ECO:0000256" key="1">
    <source>
        <dbReference type="SAM" id="MobiDB-lite"/>
    </source>
</evidence>
<feature type="region of interest" description="Disordered" evidence="1">
    <location>
        <begin position="235"/>
        <end position="258"/>
    </location>
</feature>
<dbReference type="InterPro" id="IPR029058">
    <property type="entry name" value="AB_hydrolase_fold"/>
</dbReference>